<reference evidence="2" key="2">
    <citation type="submission" date="2015-01" db="EMBL/GenBank/DDBJ databases">
        <title>Evolutionary Origins and Diversification of the Mycorrhizal Mutualists.</title>
        <authorList>
            <consortium name="DOE Joint Genome Institute"/>
            <consortium name="Mycorrhizal Genomics Consortium"/>
            <person name="Kohler A."/>
            <person name="Kuo A."/>
            <person name="Nagy L.G."/>
            <person name="Floudas D."/>
            <person name="Copeland A."/>
            <person name="Barry K.W."/>
            <person name="Cichocki N."/>
            <person name="Veneault-Fourrey C."/>
            <person name="LaButti K."/>
            <person name="Lindquist E.A."/>
            <person name="Lipzen A."/>
            <person name="Lundell T."/>
            <person name="Morin E."/>
            <person name="Murat C."/>
            <person name="Riley R."/>
            <person name="Ohm R."/>
            <person name="Sun H."/>
            <person name="Tunlid A."/>
            <person name="Henrissat B."/>
            <person name="Grigoriev I.V."/>
            <person name="Hibbett D.S."/>
            <person name="Martin F."/>
        </authorList>
    </citation>
    <scope>NUCLEOTIDE SEQUENCE [LARGE SCALE GENOMIC DNA]</scope>
    <source>
        <strain evidence="2">LaAM-08-1</strain>
    </source>
</reference>
<dbReference type="AlphaFoldDB" id="A0A0C9X5T5"/>
<sequence>MPFVKPTPDEIRKTARAAVSALEKNNLKACLFGSAACAIYGMENRDPNDVDLIVLTNTIGQEQIKRLLVLTDSDFFLVPSTNPYANYRVLWYNLQPSNPSKVSDRATRCKVDVLVPGLLSIPNIPPRLISFEQTYPDIPLTPFFTLLLLKLRGWWDHLTDHREYMWEKVTIDEGDIKELLAIAVEEYEVHLQTERWLPMWLIEESEERVRKYVIHCPDTMDAWSEIGFDLDFSYDEPSDSEEDLNFDDFRI</sequence>
<proteinExistence type="predicted"/>
<keyword evidence="2" id="KW-1185">Reference proteome</keyword>
<dbReference type="HOGENOM" id="CLU_047728_0_0_1"/>
<dbReference type="EMBL" id="KN838626">
    <property type="protein sequence ID" value="KIK00401.1"/>
    <property type="molecule type" value="Genomic_DNA"/>
</dbReference>
<reference evidence="1 2" key="1">
    <citation type="submission" date="2014-04" db="EMBL/GenBank/DDBJ databases">
        <authorList>
            <consortium name="DOE Joint Genome Institute"/>
            <person name="Kuo A."/>
            <person name="Kohler A."/>
            <person name="Nagy L.G."/>
            <person name="Floudas D."/>
            <person name="Copeland A."/>
            <person name="Barry K.W."/>
            <person name="Cichocki N."/>
            <person name="Veneault-Fourrey C."/>
            <person name="LaButti K."/>
            <person name="Lindquist E.A."/>
            <person name="Lipzen A."/>
            <person name="Lundell T."/>
            <person name="Morin E."/>
            <person name="Murat C."/>
            <person name="Sun H."/>
            <person name="Tunlid A."/>
            <person name="Henrissat B."/>
            <person name="Grigoriev I.V."/>
            <person name="Hibbett D.S."/>
            <person name="Martin F."/>
            <person name="Nordberg H.P."/>
            <person name="Cantor M.N."/>
            <person name="Hua S.X."/>
        </authorList>
    </citation>
    <scope>NUCLEOTIDE SEQUENCE [LARGE SCALE GENOMIC DNA]</scope>
    <source>
        <strain evidence="1 2">LaAM-08-1</strain>
    </source>
</reference>
<evidence type="ECO:0000313" key="1">
    <source>
        <dbReference type="EMBL" id="KIK00401.1"/>
    </source>
</evidence>
<dbReference type="Proteomes" id="UP000054477">
    <property type="component" value="Unassembled WGS sequence"/>
</dbReference>
<dbReference type="OrthoDB" id="3133286at2759"/>
<gene>
    <name evidence="1" type="ORF">K443DRAFT_100398</name>
</gene>
<accession>A0A0C9X5T5</accession>
<protein>
    <submittedName>
        <fullName evidence="1">Uncharacterized protein</fullName>
    </submittedName>
</protein>
<dbReference type="SUPFAM" id="SSF81301">
    <property type="entry name" value="Nucleotidyltransferase"/>
    <property type="match status" value="1"/>
</dbReference>
<dbReference type="InterPro" id="IPR043519">
    <property type="entry name" value="NT_sf"/>
</dbReference>
<name>A0A0C9X5T5_9AGAR</name>
<evidence type="ECO:0000313" key="2">
    <source>
        <dbReference type="Proteomes" id="UP000054477"/>
    </source>
</evidence>
<dbReference type="Gene3D" id="3.30.460.40">
    <property type="match status" value="1"/>
</dbReference>
<organism evidence="1 2">
    <name type="scientific">Laccaria amethystina LaAM-08-1</name>
    <dbReference type="NCBI Taxonomy" id="1095629"/>
    <lineage>
        <taxon>Eukaryota</taxon>
        <taxon>Fungi</taxon>
        <taxon>Dikarya</taxon>
        <taxon>Basidiomycota</taxon>
        <taxon>Agaricomycotina</taxon>
        <taxon>Agaricomycetes</taxon>
        <taxon>Agaricomycetidae</taxon>
        <taxon>Agaricales</taxon>
        <taxon>Agaricineae</taxon>
        <taxon>Hydnangiaceae</taxon>
        <taxon>Laccaria</taxon>
    </lineage>
</organism>